<dbReference type="AlphaFoldDB" id="A0A1M7V1A0"/>
<dbReference type="PROSITE" id="PS51257">
    <property type="entry name" value="PROKAR_LIPOPROTEIN"/>
    <property type="match status" value="1"/>
</dbReference>
<dbReference type="Gene3D" id="2.60.40.420">
    <property type="entry name" value="Cupredoxins - blue copper proteins"/>
    <property type="match status" value="1"/>
</dbReference>
<dbReference type="SUPFAM" id="SSF49503">
    <property type="entry name" value="Cupredoxins"/>
    <property type="match status" value="1"/>
</dbReference>
<sequence>MKGERGRARGRSRGPCEKAAAVAAAVVLLAGCGGGGTAGQEAAPSSGPALGTVTTAPDGVQEVTLQTQDDYVFTPSTFTVAPGPVRLTVVNVAEQMTHNFRFTPDDGPAPIDPEIPLLTPGETRSIEFTATTPGEYGFECSFHTQLQQFGTMTVSG</sequence>
<gene>
    <name evidence="2" type="ORF">SAMN05660350_05046</name>
</gene>
<dbReference type="Proteomes" id="UP000184428">
    <property type="component" value="Unassembled WGS sequence"/>
</dbReference>
<accession>A0A1M7V1A0</accession>
<name>A0A1M7V1A0_9ACTN</name>
<evidence type="ECO:0000259" key="1">
    <source>
        <dbReference type="Pfam" id="PF13473"/>
    </source>
</evidence>
<dbReference type="Pfam" id="PF13473">
    <property type="entry name" value="Cupredoxin_1"/>
    <property type="match status" value="1"/>
</dbReference>
<protein>
    <submittedName>
        <fullName evidence="2">Uncharacterized copper-binding protein, cupredoxin-like subfamily</fullName>
    </submittedName>
</protein>
<dbReference type="InterPro" id="IPR028096">
    <property type="entry name" value="EfeO_Cupredoxin"/>
</dbReference>
<reference evidence="2 3" key="1">
    <citation type="submission" date="2016-12" db="EMBL/GenBank/DDBJ databases">
        <authorList>
            <person name="Song W.-J."/>
            <person name="Kurnit D.M."/>
        </authorList>
    </citation>
    <scope>NUCLEOTIDE SEQUENCE [LARGE SCALE GENOMIC DNA]</scope>
    <source>
        <strain evidence="2 3">DSM 43162</strain>
    </source>
</reference>
<feature type="domain" description="EfeO-type cupredoxin-like" evidence="1">
    <location>
        <begin position="58"/>
        <end position="154"/>
    </location>
</feature>
<organism evidence="2 3">
    <name type="scientific">Geodermatophilus obscurus</name>
    <dbReference type="NCBI Taxonomy" id="1861"/>
    <lineage>
        <taxon>Bacteria</taxon>
        <taxon>Bacillati</taxon>
        <taxon>Actinomycetota</taxon>
        <taxon>Actinomycetes</taxon>
        <taxon>Geodermatophilales</taxon>
        <taxon>Geodermatophilaceae</taxon>
        <taxon>Geodermatophilus</taxon>
    </lineage>
</organism>
<evidence type="ECO:0000313" key="2">
    <source>
        <dbReference type="EMBL" id="SHN89051.1"/>
    </source>
</evidence>
<dbReference type="InterPro" id="IPR008972">
    <property type="entry name" value="Cupredoxin"/>
</dbReference>
<proteinExistence type="predicted"/>
<evidence type="ECO:0000313" key="3">
    <source>
        <dbReference type="Proteomes" id="UP000184428"/>
    </source>
</evidence>
<dbReference type="EMBL" id="FRDM01000090">
    <property type="protein sequence ID" value="SHN89051.1"/>
    <property type="molecule type" value="Genomic_DNA"/>
</dbReference>